<feature type="domain" description="Sulfatase N-terminal" evidence="2">
    <location>
        <begin position="255"/>
        <end position="537"/>
    </location>
</feature>
<evidence type="ECO:0000256" key="1">
    <source>
        <dbReference type="SAM" id="Phobius"/>
    </source>
</evidence>
<evidence type="ECO:0000259" key="2">
    <source>
        <dbReference type="Pfam" id="PF00884"/>
    </source>
</evidence>
<proteinExistence type="predicted"/>
<dbReference type="InterPro" id="IPR000917">
    <property type="entry name" value="Sulfatase_N"/>
</dbReference>
<dbReference type="SUPFAM" id="SSF53649">
    <property type="entry name" value="Alkaline phosphatase-like"/>
    <property type="match status" value="1"/>
</dbReference>
<dbReference type="InterPro" id="IPR052701">
    <property type="entry name" value="GAG_Ulvan_Degrading_Sulfatases"/>
</dbReference>
<keyword evidence="1" id="KW-0812">Transmembrane</keyword>
<feature type="transmembrane region" description="Helical" evidence="1">
    <location>
        <begin position="21"/>
        <end position="40"/>
    </location>
</feature>
<dbReference type="EMBL" id="SWKR01000002">
    <property type="protein sequence ID" value="TKD50968.1"/>
    <property type="molecule type" value="Genomic_DNA"/>
</dbReference>
<feature type="transmembrane region" description="Helical" evidence="1">
    <location>
        <begin position="89"/>
        <end position="115"/>
    </location>
</feature>
<keyword evidence="1" id="KW-0472">Membrane</keyword>
<dbReference type="Pfam" id="PF00884">
    <property type="entry name" value="Sulfatase"/>
    <property type="match status" value="1"/>
</dbReference>
<organism evidence="3 4">
    <name type="scientific">Sphingomonas baiyangensis</name>
    <dbReference type="NCBI Taxonomy" id="2572576"/>
    <lineage>
        <taxon>Bacteria</taxon>
        <taxon>Pseudomonadati</taxon>
        <taxon>Pseudomonadota</taxon>
        <taxon>Alphaproteobacteria</taxon>
        <taxon>Sphingomonadales</taxon>
        <taxon>Sphingomonadaceae</taxon>
        <taxon>Sphingomonas</taxon>
    </lineage>
</organism>
<gene>
    <name evidence="3" type="ORF">FBR43_09510</name>
</gene>
<dbReference type="CDD" id="cd16148">
    <property type="entry name" value="sulfatase_like"/>
    <property type="match status" value="1"/>
</dbReference>
<comment type="caution">
    <text evidence="3">The sequence shown here is derived from an EMBL/GenBank/DDBJ whole genome shotgun (WGS) entry which is preliminary data.</text>
</comment>
<reference evidence="3 4" key="1">
    <citation type="submission" date="2019-04" db="EMBL/GenBank/DDBJ databases">
        <authorList>
            <person name="Yang Y."/>
            <person name="Wei D."/>
        </authorList>
    </citation>
    <scope>NUCLEOTIDE SEQUENCE [LARGE SCALE GENOMIC DNA]</scope>
    <source>
        <strain evidence="3 4">L-1-4w-11</strain>
    </source>
</reference>
<dbReference type="PANTHER" id="PTHR43751:SF3">
    <property type="entry name" value="SULFATASE N-TERMINAL DOMAIN-CONTAINING PROTEIN"/>
    <property type="match status" value="1"/>
</dbReference>
<feature type="transmembrane region" description="Helical" evidence="1">
    <location>
        <begin position="147"/>
        <end position="166"/>
    </location>
</feature>
<feature type="transmembrane region" description="Helical" evidence="1">
    <location>
        <begin position="173"/>
        <end position="191"/>
    </location>
</feature>
<keyword evidence="4" id="KW-1185">Reference proteome</keyword>
<evidence type="ECO:0000313" key="3">
    <source>
        <dbReference type="EMBL" id="TKD50968.1"/>
    </source>
</evidence>
<accession>A0A4V5PYF8</accession>
<dbReference type="RefSeq" id="WP_136942915.1">
    <property type="nucleotide sequence ID" value="NZ_SWKR01000002.1"/>
</dbReference>
<dbReference type="AlphaFoldDB" id="A0A4V5PYF8"/>
<dbReference type="InterPro" id="IPR017850">
    <property type="entry name" value="Alkaline_phosphatase_core_sf"/>
</dbReference>
<keyword evidence="1" id="KW-1133">Transmembrane helix</keyword>
<name>A0A4V5PYF8_9SPHN</name>
<dbReference type="Gene3D" id="3.40.720.10">
    <property type="entry name" value="Alkaline Phosphatase, subunit A"/>
    <property type="match status" value="2"/>
</dbReference>
<feature type="transmembrane region" description="Helical" evidence="1">
    <location>
        <begin position="60"/>
        <end position="82"/>
    </location>
</feature>
<evidence type="ECO:0000313" key="4">
    <source>
        <dbReference type="Proteomes" id="UP000309138"/>
    </source>
</evidence>
<dbReference type="Proteomes" id="UP000309138">
    <property type="component" value="Unassembled WGS sequence"/>
</dbReference>
<sequence length="640" mass="69415">MGNLATALAPRWHAAAGGERITAALFSGAALTVVVAKLLSVYRDHSVTAPMDNYPVETLAAAQGGFAVLLLLALVAWLATALPGSLRRLLLATIMFATIVYVVLTIANVVTLVVIGSHFDLSWASYIAPRNMEALGTYMATAISPQMQAVIVGLFALFAGAAIAAGRWLRPSAGAVVLVLATLFASGWVATRLSVEPGEHPLVKRMRAEPVAHFVRQERGYRALRRAAAAQADIGDRDWRLALPPDTSPLAIQRPNVILITIDSVARKALDGAFADRDDLLPNFARLARSGVVYRNAYATYPASSRALISTLTGIHTQPNAIRGDSIMLRDRDVDTMTEALGRGGYRTALFMSGELGNYGVSDFLDVHRVDRRVDNRNLRCREDRRERARLYNHPGDDCLARAAMDWALAPAAKPHFLWVWMNGTHHPYFSTRNAFDRSGTPAARARNALIDVDAALGIVIERLERAGRLESTLLIVTSDHGEAFGEHGVSFHGTNIFDEQVNVPLVLHGAGVGRLARTPGPVSQVDLAPTILHLVGAAPMTGMQGRSLFDRAHPRRAYFSSRAGGLQLGYREGDRKFVYDVAADRLDVYDLKRDPAELAPVAIDEALAETAKARLGAFLRYRSDLAFAPDTGVGRNDAR</sequence>
<dbReference type="PANTHER" id="PTHR43751">
    <property type="entry name" value="SULFATASE"/>
    <property type="match status" value="1"/>
</dbReference>
<protein>
    <submittedName>
        <fullName evidence="3">Sulfatase</fullName>
    </submittedName>
</protein>
<dbReference type="OrthoDB" id="9795675at2"/>